<accession>A0A166S6Y4</accession>
<feature type="compositionally biased region" description="Basic and acidic residues" evidence="1">
    <location>
        <begin position="481"/>
        <end position="491"/>
    </location>
</feature>
<name>A0A166S6Y4_9AGAM</name>
<sequence>MDVAHSPTSAGRPSGTTSPVSKVPAEILNTFFREAFYSSDRRSTGTSLTISYVSRNWRNIAINDPFLWNRIYLAPSSGRQGTSSFSDLCLKRSQHHDLEIYYEDQFEYETCPGAVEQMIPFNPAVLYLHRCRKLKIVLADRFCAYSILRGLKIETAPKLVSFEMFLHEENSNEDWTYGARPGDIFVNGAPLLTSLTLTGVSPLECSVPLANLTQLSLSNEDDFASLYPDLNVAEFVAVLRAVAPTLKQLTLTGGQVDYESHPDSWAMVELPVLTTLEIGDITAMRNTHPSEIYPRGFWNSVSMPSLENLSLYSLNKSLTEEMWLAFKGQRGAKVKSLSLWSVGLEDADEKLTEIFPNLHKLSLDAGIYAGMMSSILPRLMDADKHYVSSGEARRLPLLRCLALKNCRDEADVSLLRDFMHDRKAAGLAIKRVEFFGRGVAYSALCVARKDADEVIIQHAVDFVQSSEADEEIEGESKISGFRRDGDDAGAL</sequence>
<feature type="compositionally biased region" description="Polar residues" evidence="1">
    <location>
        <begin position="1"/>
        <end position="20"/>
    </location>
</feature>
<dbReference type="InterPro" id="IPR032675">
    <property type="entry name" value="LRR_dom_sf"/>
</dbReference>
<feature type="region of interest" description="Disordered" evidence="1">
    <location>
        <begin position="1"/>
        <end position="21"/>
    </location>
</feature>
<protein>
    <recommendedName>
        <fullName evidence="4">F-box domain-containing protein</fullName>
    </recommendedName>
</protein>
<evidence type="ECO:0000313" key="3">
    <source>
        <dbReference type="Proteomes" id="UP000076532"/>
    </source>
</evidence>
<evidence type="ECO:0000313" key="2">
    <source>
        <dbReference type="EMBL" id="KZP29084.1"/>
    </source>
</evidence>
<dbReference type="EMBL" id="KV417500">
    <property type="protein sequence ID" value="KZP29084.1"/>
    <property type="molecule type" value="Genomic_DNA"/>
</dbReference>
<keyword evidence="3" id="KW-1185">Reference proteome</keyword>
<dbReference type="SUPFAM" id="SSF52047">
    <property type="entry name" value="RNI-like"/>
    <property type="match status" value="1"/>
</dbReference>
<dbReference type="Proteomes" id="UP000076532">
    <property type="component" value="Unassembled WGS sequence"/>
</dbReference>
<dbReference type="OrthoDB" id="2907016at2759"/>
<evidence type="ECO:0000256" key="1">
    <source>
        <dbReference type="SAM" id="MobiDB-lite"/>
    </source>
</evidence>
<feature type="region of interest" description="Disordered" evidence="1">
    <location>
        <begin position="471"/>
        <end position="491"/>
    </location>
</feature>
<dbReference type="AlphaFoldDB" id="A0A166S6Y4"/>
<gene>
    <name evidence="2" type="ORF">FIBSPDRAFT_927173</name>
</gene>
<organism evidence="2 3">
    <name type="scientific">Athelia psychrophila</name>
    <dbReference type="NCBI Taxonomy" id="1759441"/>
    <lineage>
        <taxon>Eukaryota</taxon>
        <taxon>Fungi</taxon>
        <taxon>Dikarya</taxon>
        <taxon>Basidiomycota</taxon>
        <taxon>Agaricomycotina</taxon>
        <taxon>Agaricomycetes</taxon>
        <taxon>Agaricomycetidae</taxon>
        <taxon>Atheliales</taxon>
        <taxon>Atheliaceae</taxon>
        <taxon>Athelia</taxon>
    </lineage>
</organism>
<proteinExistence type="predicted"/>
<dbReference type="Gene3D" id="3.80.10.10">
    <property type="entry name" value="Ribonuclease Inhibitor"/>
    <property type="match status" value="1"/>
</dbReference>
<evidence type="ECO:0008006" key="4">
    <source>
        <dbReference type="Google" id="ProtNLM"/>
    </source>
</evidence>
<reference evidence="2 3" key="1">
    <citation type="journal article" date="2016" name="Mol. Biol. Evol.">
        <title>Comparative Genomics of Early-Diverging Mushroom-Forming Fungi Provides Insights into the Origins of Lignocellulose Decay Capabilities.</title>
        <authorList>
            <person name="Nagy L.G."/>
            <person name="Riley R."/>
            <person name="Tritt A."/>
            <person name="Adam C."/>
            <person name="Daum C."/>
            <person name="Floudas D."/>
            <person name="Sun H."/>
            <person name="Yadav J.S."/>
            <person name="Pangilinan J."/>
            <person name="Larsson K.H."/>
            <person name="Matsuura K."/>
            <person name="Barry K."/>
            <person name="Labutti K."/>
            <person name="Kuo R."/>
            <person name="Ohm R.A."/>
            <person name="Bhattacharya S.S."/>
            <person name="Shirouzu T."/>
            <person name="Yoshinaga Y."/>
            <person name="Martin F.M."/>
            <person name="Grigoriev I.V."/>
            <person name="Hibbett D.S."/>
        </authorList>
    </citation>
    <scope>NUCLEOTIDE SEQUENCE [LARGE SCALE GENOMIC DNA]</scope>
    <source>
        <strain evidence="2 3">CBS 109695</strain>
    </source>
</reference>